<organism evidence="1">
    <name type="scientific">marine metagenome</name>
    <dbReference type="NCBI Taxonomy" id="408172"/>
    <lineage>
        <taxon>unclassified sequences</taxon>
        <taxon>metagenomes</taxon>
        <taxon>ecological metagenomes</taxon>
    </lineage>
</organism>
<name>A0A383ACH5_9ZZZZ</name>
<dbReference type="AlphaFoldDB" id="A0A383ACH5"/>
<evidence type="ECO:0008006" key="2">
    <source>
        <dbReference type="Google" id="ProtNLM"/>
    </source>
</evidence>
<feature type="non-terminal residue" evidence="1">
    <location>
        <position position="58"/>
    </location>
</feature>
<dbReference type="Gene3D" id="3.30.390.10">
    <property type="entry name" value="Enolase-like, N-terminal domain"/>
    <property type="match status" value="1"/>
</dbReference>
<accession>A0A383ACH5</accession>
<dbReference type="EMBL" id="UINC01190905">
    <property type="protein sequence ID" value="SVE05279.1"/>
    <property type="molecule type" value="Genomic_DNA"/>
</dbReference>
<dbReference type="InterPro" id="IPR029017">
    <property type="entry name" value="Enolase-like_N"/>
</dbReference>
<evidence type="ECO:0000313" key="1">
    <source>
        <dbReference type="EMBL" id="SVE05279.1"/>
    </source>
</evidence>
<gene>
    <name evidence="1" type="ORF">METZ01_LOCUS458133</name>
</gene>
<proteinExistence type="predicted"/>
<dbReference type="SUPFAM" id="SSF54826">
    <property type="entry name" value="Enolase N-terminal domain-like"/>
    <property type="match status" value="1"/>
</dbReference>
<protein>
    <recommendedName>
        <fullName evidence="2">Mandelate racemase/muconate lactonizing enzyme N-terminal domain-containing protein</fullName>
    </recommendedName>
</protein>
<sequence>MKQNQYGSVPYMAIRDVSTYLVDATEELPKKFIFCRVETDDGTVGWGEAYAFPCREWG</sequence>
<reference evidence="1" key="1">
    <citation type="submission" date="2018-05" db="EMBL/GenBank/DDBJ databases">
        <authorList>
            <person name="Lanie J.A."/>
            <person name="Ng W.-L."/>
            <person name="Kazmierczak K.M."/>
            <person name="Andrzejewski T.M."/>
            <person name="Davidsen T.M."/>
            <person name="Wayne K.J."/>
            <person name="Tettelin H."/>
            <person name="Glass J.I."/>
            <person name="Rusch D."/>
            <person name="Podicherti R."/>
            <person name="Tsui H.-C.T."/>
            <person name="Winkler M.E."/>
        </authorList>
    </citation>
    <scope>NUCLEOTIDE SEQUENCE</scope>
</reference>